<dbReference type="eggNOG" id="KOG2777">
    <property type="taxonomic scope" value="Eukaryota"/>
</dbReference>
<dbReference type="OrthoDB" id="416253at2759"/>
<comment type="similarity">
    <text evidence="7">Belongs to the ADAT1 family.</text>
</comment>
<dbReference type="VEuPathDB" id="VectorBase:CQUJHB012984"/>
<comment type="catalytic activity">
    <reaction evidence="11">
        <text>adenosine(37) in tRNA(Ala) + H2O + H(+) = inosine(37) in tRNA(Ala) + NH4(+)</text>
        <dbReference type="Rhea" id="RHEA:50968"/>
        <dbReference type="Rhea" id="RHEA-COMP:12855"/>
        <dbReference type="Rhea" id="RHEA-COMP:12856"/>
        <dbReference type="ChEBI" id="CHEBI:15377"/>
        <dbReference type="ChEBI" id="CHEBI:15378"/>
        <dbReference type="ChEBI" id="CHEBI:28938"/>
        <dbReference type="ChEBI" id="CHEBI:74411"/>
        <dbReference type="ChEBI" id="CHEBI:82852"/>
        <dbReference type="EC" id="3.5.4.34"/>
    </reaction>
</comment>
<dbReference type="Proteomes" id="UP000002320">
    <property type="component" value="Unassembled WGS sequence"/>
</dbReference>
<dbReference type="PROSITE" id="PS50141">
    <property type="entry name" value="A_DEAMIN_EDITASE"/>
    <property type="match status" value="1"/>
</dbReference>
<organism>
    <name type="scientific">Culex quinquefasciatus</name>
    <name type="common">Southern house mosquito</name>
    <name type="synonym">Culex pungens</name>
    <dbReference type="NCBI Taxonomy" id="7176"/>
    <lineage>
        <taxon>Eukaryota</taxon>
        <taxon>Metazoa</taxon>
        <taxon>Ecdysozoa</taxon>
        <taxon>Arthropoda</taxon>
        <taxon>Hexapoda</taxon>
        <taxon>Insecta</taxon>
        <taxon>Pterygota</taxon>
        <taxon>Neoptera</taxon>
        <taxon>Endopterygota</taxon>
        <taxon>Diptera</taxon>
        <taxon>Nematocera</taxon>
        <taxon>Culicoidea</taxon>
        <taxon>Culicidae</taxon>
        <taxon>Culicinae</taxon>
        <taxon>Culicini</taxon>
        <taxon>Culex</taxon>
        <taxon>Culex</taxon>
    </lineage>
</organism>
<evidence type="ECO:0000259" key="12">
    <source>
        <dbReference type="PROSITE" id="PS50141"/>
    </source>
</evidence>
<protein>
    <recommendedName>
        <fullName evidence="9">tRNA-specific adenosine deaminase 1</fullName>
        <ecNumber evidence="8">3.5.4.34</ecNumber>
    </recommendedName>
    <alternativeName>
        <fullName evidence="10">tRNA-specific adenosine-37 deaminase</fullName>
    </alternativeName>
</protein>
<dbReference type="OMA" id="HPKKITY"/>
<comment type="function">
    <text evidence="6">Specifically deaminates adenosine-37 to inosine in tRNA-Ala.</text>
</comment>
<dbReference type="EnsemblMetazoa" id="CPIJ008837-RA">
    <property type="protein sequence ID" value="CPIJ008837-PA"/>
    <property type="gene ID" value="CPIJ008837"/>
</dbReference>
<evidence type="ECO:0000313" key="13">
    <source>
        <dbReference type="EMBL" id="EDS32561.1"/>
    </source>
</evidence>
<dbReference type="GO" id="GO:0046872">
    <property type="term" value="F:metal ion binding"/>
    <property type="evidence" value="ECO:0007669"/>
    <property type="project" value="UniProtKB-KW"/>
</dbReference>
<keyword evidence="2" id="KW-0479">Metal-binding</keyword>
<dbReference type="VEuPathDB" id="VectorBase:CPIJ008837"/>
<dbReference type="HOGENOM" id="CLU_005382_5_2_1"/>
<evidence type="ECO:0000256" key="11">
    <source>
        <dbReference type="ARBA" id="ARBA00047635"/>
    </source>
</evidence>
<comment type="cofactor">
    <cofactor evidence="5">
        <name>1D-myo-inositol hexakisphosphate</name>
        <dbReference type="ChEBI" id="CHEBI:58130"/>
    </cofactor>
</comment>
<evidence type="ECO:0000256" key="10">
    <source>
        <dbReference type="ARBA" id="ARBA00041760"/>
    </source>
</evidence>
<reference evidence="13" key="1">
    <citation type="submission" date="2007-03" db="EMBL/GenBank/DDBJ databases">
        <title>Annotation of Culex pipiens quinquefasciatus.</title>
        <authorList>
            <consortium name="The Broad Institute Genome Sequencing Platform"/>
            <person name="Atkinson P.W."/>
            <person name="Hemingway J."/>
            <person name="Christensen B.M."/>
            <person name="Higgs S."/>
            <person name="Kodira C."/>
            <person name="Hannick L."/>
            <person name="Megy K."/>
            <person name="O'Leary S."/>
            <person name="Pearson M."/>
            <person name="Haas B.J."/>
            <person name="Mauceli E."/>
            <person name="Wortman J.R."/>
            <person name="Lee N.H."/>
            <person name="Guigo R."/>
            <person name="Stanke M."/>
            <person name="Alvarado L."/>
            <person name="Amedeo P."/>
            <person name="Antoine C.H."/>
            <person name="Arensburger P."/>
            <person name="Bidwell S.L."/>
            <person name="Crawford M."/>
            <person name="Camaro F."/>
            <person name="Devon K."/>
            <person name="Engels R."/>
            <person name="Hammond M."/>
            <person name="Howarth C."/>
            <person name="Koehrsen M."/>
            <person name="Lawson D."/>
            <person name="Montgomery P."/>
            <person name="Nene V."/>
            <person name="Nusbaum C."/>
            <person name="Puiu D."/>
            <person name="Romero-Severson J."/>
            <person name="Severson D.W."/>
            <person name="Shumway M."/>
            <person name="Sisk P."/>
            <person name="Stolte C."/>
            <person name="Zeng Q."/>
            <person name="Eisenstadt E."/>
            <person name="Fraser-Liggett C."/>
            <person name="Strausberg R."/>
            <person name="Galagan J."/>
            <person name="Birren B."/>
            <person name="Collins F.H."/>
        </authorList>
    </citation>
    <scope>NUCLEOTIDE SEQUENCE [LARGE SCALE GENOMIC DNA]</scope>
    <source>
        <strain evidence="13">JHB</strain>
    </source>
</reference>
<evidence type="ECO:0000256" key="1">
    <source>
        <dbReference type="ARBA" id="ARBA00022694"/>
    </source>
</evidence>
<dbReference type="FunCoup" id="B0WPX1">
    <property type="interactions" value="1702"/>
</dbReference>
<dbReference type="GO" id="GO:0008033">
    <property type="term" value="P:tRNA processing"/>
    <property type="evidence" value="ECO:0007669"/>
    <property type="project" value="UniProtKB-KW"/>
</dbReference>
<evidence type="ECO:0000256" key="6">
    <source>
        <dbReference type="ARBA" id="ARBA00037784"/>
    </source>
</evidence>
<proteinExistence type="inferred from homology"/>
<evidence type="ECO:0000313" key="14">
    <source>
        <dbReference type="EnsemblMetazoa" id="CPIJ008837-PA"/>
    </source>
</evidence>
<dbReference type="KEGG" id="cqu:CpipJ_CPIJ008837"/>
<accession>B0WPX1</accession>
<dbReference type="AlphaFoldDB" id="B0WPX1"/>
<dbReference type="Pfam" id="PF02137">
    <property type="entry name" value="A_deamin"/>
    <property type="match status" value="1"/>
</dbReference>
<evidence type="ECO:0000256" key="9">
    <source>
        <dbReference type="ARBA" id="ARBA00040502"/>
    </source>
</evidence>
<evidence type="ECO:0000256" key="2">
    <source>
        <dbReference type="ARBA" id="ARBA00022723"/>
    </source>
</evidence>
<evidence type="ECO:0000256" key="8">
    <source>
        <dbReference type="ARBA" id="ARBA00038940"/>
    </source>
</evidence>
<feature type="domain" description="A to I editase" evidence="12">
    <location>
        <begin position="53"/>
        <end position="400"/>
    </location>
</feature>
<evidence type="ECO:0000256" key="7">
    <source>
        <dbReference type="ARBA" id="ARBA00038326"/>
    </source>
</evidence>
<reference evidence="14" key="2">
    <citation type="submission" date="2021-02" db="UniProtKB">
        <authorList>
            <consortium name="EnsemblMetazoa"/>
        </authorList>
    </citation>
    <scope>IDENTIFICATION</scope>
    <source>
        <strain evidence="14">JHB</strain>
    </source>
</reference>
<dbReference type="InParanoid" id="B0WPX1"/>
<dbReference type="EMBL" id="DS232031">
    <property type="protein sequence ID" value="EDS32561.1"/>
    <property type="molecule type" value="Genomic_DNA"/>
</dbReference>
<dbReference type="GO" id="GO:0043829">
    <property type="term" value="F:tRNA-specific adenosine-37 deaminase activity"/>
    <property type="evidence" value="ECO:0007669"/>
    <property type="project" value="UniProtKB-EC"/>
</dbReference>
<dbReference type="PANTHER" id="PTHR46516">
    <property type="entry name" value="TRNA-SPECIFIC ADENOSINE DEAMINASE 1"/>
    <property type="match status" value="1"/>
</dbReference>
<evidence type="ECO:0000256" key="3">
    <source>
        <dbReference type="ARBA" id="ARBA00022801"/>
    </source>
</evidence>
<sequence length="407" mass="44322">MDAKLANLISKVCLAKFNSLPKTGKPKAEYEWSILSAIVLVDAAKAGDPTVVSLGTGTKCLGADQLSEKGDILNDSHAEVMARRGFLRFVMQQMTSALKNGSSIFEFNSESRKFSCKSGISFHFFTTHSPCGDASIYSETSRSSDEPSPKRVKLSAEGMTGGKLLSPSASDAMAQDVGKVRTKPGKGVRTLSLSCSDKMARWAVLGVQGSLLMMLLERPIYLESVVICDGTDFCKEAIERALWKRWDPDVVEGALREPFRQVKPTIVAASNGLMFQFRKNRPVCGGGKFQPAPGGIVWCSDVESYCRNALEVEIGGRRQGVTKKMLATPAARLKISKIELFATFAAVWKAVTAAGSGADMDTLRYVDVKNRSRPYREQWDALRVAVFPEWSAKPSSLLTFDLCSGGK</sequence>
<keyword evidence="4" id="KW-0862">Zinc</keyword>
<dbReference type="STRING" id="7176.B0WPX1"/>
<evidence type="ECO:0000256" key="5">
    <source>
        <dbReference type="ARBA" id="ARBA00037026"/>
    </source>
</evidence>
<keyword evidence="15" id="KW-1185">Reference proteome</keyword>
<dbReference type="SMART" id="SM00552">
    <property type="entry name" value="ADEAMc"/>
    <property type="match status" value="1"/>
</dbReference>
<keyword evidence="1" id="KW-0819">tRNA processing</keyword>
<name>B0WPX1_CULQU</name>
<dbReference type="PANTHER" id="PTHR46516:SF1">
    <property type="entry name" value="TRNA-SPECIFIC ADENOSINE DEAMINASE 1"/>
    <property type="match status" value="1"/>
</dbReference>
<keyword evidence="3" id="KW-0378">Hydrolase</keyword>
<evidence type="ECO:0000256" key="4">
    <source>
        <dbReference type="ARBA" id="ARBA00022833"/>
    </source>
</evidence>
<dbReference type="GO" id="GO:0003723">
    <property type="term" value="F:RNA binding"/>
    <property type="evidence" value="ECO:0007669"/>
    <property type="project" value="InterPro"/>
</dbReference>
<dbReference type="EC" id="3.5.4.34" evidence="8"/>
<gene>
    <name evidence="14" type="primary">6041543</name>
    <name evidence="13" type="ORF">CpipJ_CPIJ008837</name>
</gene>
<dbReference type="InterPro" id="IPR002466">
    <property type="entry name" value="A_deamin"/>
</dbReference>
<evidence type="ECO:0000313" key="15">
    <source>
        <dbReference type="Proteomes" id="UP000002320"/>
    </source>
</evidence>